<dbReference type="EMBL" id="CP046620">
    <property type="protein sequence ID" value="QHQ36202.1"/>
    <property type="molecule type" value="Genomic_DNA"/>
</dbReference>
<dbReference type="AlphaFoldDB" id="A0A6P1T6L2"/>
<dbReference type="PANTHER" id="PTHR43172:SF1">
    <property type="entry name" value="ADENYLOSUCCINATE LYASE"/>
    <property type="match status" value="1"/>
</dbReference>
<dbReference type="Gene3D" id="1.10.40.30">
    <property type="entry name" value="Fumarase/aspartase (C-terminal domain)"/>
    <property type="match status" value="1"/>
</dbReference>
<organism evidence="3 4">
    <name type="scientific">Algicella marina</name>
    <dbReference type="NCBI Taxonomy" id="2683284"/>
    <lineage>
        <taxon>Bacteria</taxon>
        <taxon>Pseudomonadati</taxon>
        <taxon>Pseudomonadota</taxon>
        <taxon>Alphaproteobacteria</taxon>
        <taxon>Rhodobacterales</taxon>
        <taxon>Paracoccaceae</taxon>
        <taxon>Algicella</taxon>
    </lineage>
</organism>
<sequence length="458" mass="49636">MNLPLDGGGKRPAWTGGKLRPHTLFALETQWQSWLDVEATLAEVQAEMGIIPDWAAREIRSAASMDTIGVDAMKVHVNRTMAPVLSLTRLLAQAAGDAGGYVHWGATTQNVMQTGRILLIREADKVIRANLASTLKELATLAENHAATLMAGRTNRQHALPITFGFKVAGWIEEMNRAVDRLDGGSERLFSLPFGGAVGAFHAFGDKGQELHCRLAGRLGLRDLLVPGRAMNDLFADYVVQFCLLAMTIDRIAGEIYLLMTQEIGELGERLEEGTVGSSTMPHKVNPKFVVRVVSEAAELRTMAGMALETGRTSHEGDASVNQLVSSLCDRAIPLAWRLTESFEALLSRLSVNSAQMQRNIQLTGGAIATENLMMVLAPKTGRAKAHDAVHHALERNRPDAATVTEIMQSDAGISAHLTAEQIRQALDPAKYSGDSERIAHEAAAMARSIAERLVSVR</sequence>
<feature type="domain" description="Adenylosuccinate lyase C-terminal" evidence="2">
    <location>
        <begin position="365"/>
        <end position="444"/>
    </location>
</feature>
<reference evidence="3 4" key="1">
    <citation type="submission" date="2019-12" db="EMBL/GenBank/DDBJ databases">
        <title>Complete genome sequence of Algicella marina strain 9Alg 56(T) isolated from the red alga Tichocarpus crinitus.</title>
        <authorList>
            <person name="Kim S.-G."/>
            <person name="Nedashkovskaya O.I."/>
        </authorList>
    </citation>
    <scope>NUCLEOTIDE SEQUENCE [LARGE SCALE GENOMIC DNA]</scope>
    <source>
        <strain evidence="3 4">9Alg 56</strain>
    </source>
</reference>
<evidence type="ECO:0000256" key="1">
    <source>
        <dbReference type="ARBA" id="ARBA00023239"/>
    </source>
</evidence>
<dbReference type="PRINTS" id="PR00145">
    <property type="entry name" value="ARGSUCLYASE"/>
</dbReference>
<keyword evidence="1 3" id="KW-0456">Lyase</keyword>
<dbReference type="InterPro" id="IPR008948">
    <property type="entry name" value="L-Aspartase-like"/>
</dbReference>
<dbReference type="GO" id="GO:0044208">
    <property type="term" value="P:'de novo' AMP biosynthetic process"/>
    <property type="evidence" value="ECO:0007669"/>
    <property type="project" value="TreeGrafter"/>
</dbReference>
<dbReference type="SMART" id="SM00998">
    <property type="entry name" value="ADSL_C"/>
    <property type="match status" value="1"/>
</dbReference>
<dbReference type="Pfam" id="PF00206">
    <property type="entry name" value="Lyase_1"/>
    <property type="match status" value="1"/>
</dbReference>
<gene>
    <name evidence="3" type="ORF">GO499_14005</name>
</gene>
<dbReference type="InterPro" id="IPR020557">
    <property type="entry name" value="Fumarate_lyase_CS"/>
</dbReference>
<name>A0A6P1T6L2_9RHOB</name>
<dbReference type="InterPro" id="IPR022761">
    <property type="entry name" value="Fumarate_lyase_N"/>
</dbReference>
<evidence type="ECO:0000313" key="4">
    <source>
        <dbReference type="Proteomes" id="UP000464495"/>
    </source>
</evidence>
<dbReference type="InterPro" id="IPR000362">
    <property type="entry name" value="Fumarate_lyase_fam"/>
</dbReference>
<dbReference type="Gene3D" id="1.20.200.10">
    <property type="entry name" value="Fumarase/aspartase (Central domain)"/>
    <property type="match status" value="1"/>
</dbReference>
<dbReference type="InterPro" id="IPR019468">
    <property type="entry name" value="AdenyloSucc_lyase_C"/>
</dbReference>
<protein>
    <submittedName>
        <fullName evidence="3">Adenylosuccinate lyase family protein</fullName>
    </submittedName>
</protein>
<dbReference type="Pfam" id="PF10397">
    <property type="entry name" value="ADSL_C"/>
    <property type="match status" value="1"/>
</dbReference>
<dbReference type="Proteomes" id="UP000464495">
    <property type="component" value="Chromosome"/>
</dbReference>
<evidence type="ECO:0000313" key="3">
    <source>
        <dbReference type="EMBL" id="QHQ36202.1"/>
    </source>
</evidence>
<dbReference type="PANTHER" id="PTHR43172">
    <property type="entry name" value="ADENYLOSUCCINATE LYASE"/>
    <property type="match status" value="1"/>
</dbReference>
<proteinExistence type="predicted"/>
<dbReference type="GO" id="GO:0004018">
    <property type="term" value="F:N6-(1,2-dicarboxyethyl)AMP AMP-lyase (fumarate-forming) activity"/>
    <property type="evidence" value="ECO:0007669"/>
    <property type="project" value="TreeGrafter"/>
</dbReference>
<keyword evidence="4" id="KW-1185">Reference proteome</keyword>
<dbReference type="SUPFAM" id="SSF48557">
    <property type="entry name" value="L-aspartase-like"/>
    <property type="match status" value="1"/>
</dbReference>
<dbReference type="PRINTS" id="PR00149">
    <property type="entry name" value="FUMRATELYASE"/>
</dbReference>
<dbReference type="RefSeq" id="WP_161862751.1">
    <property type="nucleotide sequence ID" value="NZ_CP046620.1"/>
</dbReference>
<evidence type="ECO:0000259" key="2">
    <source>
        <dbReference type="SMART" id="SM00998"/>
    </source>
</evidence>
<dbReference type="GO" id="GO:0070626">
    <property type="term" value="F:(S)-2-(5-amino-1-(5-phospho-D-ribosyl)imidazole-4-carboxamido) succinate lyase (fumarate-forming) activity"/>
    <property type="evidence" value="ECO:0007669"/>
    <property type="project" value="TreeGrafter"/>
</dbReference>
<dbReference type="PROSITE" id="PS00163">
    <property type="entry name" value="FUMARATE_LYASES"/>
    <property type="match status" value="1"/>
</dbReference>
<accession>A0A6P1T6L2</accession>
<dbReference type="GO" id="GO:0005829">
    <property type="term" value="C:cytosol"/>
    <property type="evidence" value="ECO:0007669"/>
    <property type="project" value="TreeGrafter"/>
</dbReference>
<dbReference type="KEGG" id="amaq:GO499_14005"/>